<sequence length="165" mass="19412">MSISSKSSSSSSPSVQNSMRSYGSNRNNSGFDCGYSHLKCKCDILAPLQEAWREGTMDPGRRFFGCSNYKDPTKKCNFFLWADPPYSDRARDIIHQLRFKMRVKDAELQKMKEELSFSLCFIHFLFFFPIFFPQLNIFIITTSITIFFIPLYIRFTFRRTNMIHM</sequence>
<dbReference type="AlphaFoldDB" id="A0AAF0XAY5"/>
<keyword evidence="6" id="KW-0812">Transmembrane</keyword>
<gene>
    <name evidence="8" type="ORF">DCAR_0624125</name>
</gene>
<evidence type="ECO:0000313" key="9">
    <source>
        <dbReference type="Proteomes" id="UP000077755"/>
    </source>
</evidence>
<evidence type="ECO:0000313" key="8">
    <source>
        <dbReference type="EMBL" id="WOH04713.1"/>
    </source>
</evidence>
<feature type="transmembrane region" description="Helical" evidence="6">
    <location>
        <begin position="138"/>
        <end position="157"/>
    </location>
</feature>
<dbReference type="PROSITE" id="PS51999">
    <property type="entry name" value="ZF_GRF"/>
    <property type="match status" value="1"/>
</dbReference>
<reference evidence="8" key="2">
    <citation type="submission" date="2022-03" db="EMBL/GenBank/DDBJ databases">
        <title>Draft title - Genomic analysis of global carrot germplasm unveils the trajectory of domestication and the origin of high carotenoid orange carrot.</title>
        <authorList>
            <person name="Iorizzo M."/>
            <person name="Ellison S."/>
            <person name="Senalik D."/>
            <person name="Macko-Podgorni A."/>
            <person name="Grzebelus D."/>
            <person name="Bostan H."/>
            <person name="Rolling W."/>
            <person name="Curaba J."/>
            <person name="Simon P."/>
        </authorList>
    </citation>
    <scope>NUCLEOTIDE SEQUENCE</scope>
    <source>
        <tissue evidence="8">Leaf</tissue>
    </source>
</reference>
<dbReference type="Proteomes" id="UP000077755">
    <property type="component" value="Chromosome 6"/>
</dbReference>
<evidence type="ECO:0000256" key="6">
    <source>
        <dbReference type="SAM" id="Phobius"/>
    </source>
</evidence>
<evidence type="ECO:0000256" key="3">
    <source>
        <dbReference type="ARBA" id="ARBA00022833"/>
    </source>
</evidence>
<evidence type="ECO:0000256" key="1">
    <source>
        <dbReference type="ARBA" id="ARBA00022723"/>
    </source>
</evidence>
<evidence type="ECO:0000256" key="5">
    <source>
        <dbReference type="SAM" id="MobiDB-lite"/>
    </source>
</evidence>
<dbReference type="EMBL" id="CP093348">
    <property type="protein sequence ID" value="WOH04713.1"/>
    <property type="molecule type" value="Genomic_DNA"/>
</dbReference>
<keyword evidence="9" id="KW-1185">Reference proteome</keyword>
<keyword evidence="2 4" id="KW-0863">Zinc-finger</keyword>
<protein>
    <recommendedName>
        <fullName evidence="7">GRF-type domain-containing protein</fullName>
    </recommendedName>
</protein>
<evidence type="ECO:0000259" key="7">
    <source>
        <dbReference type="PROSITE" id="PS51999"/>
    </source>
</evidence>
<dbReference type="InterPro" id="IPR010666">
    <property type="entry name" value="Znf_GRF"/>
</dbReference>
<dbReference type="PANTHER" id="PTHR33248">
    <property type="entry name" value="ZINC ION-BINDING PROTEIN"/>
    <property type="match status" value="1"/>
</dbReference>
<accession>A0AAF0XAY5</accession>
<feature type="transmembrane region" description="Helical" evidence="6">
    <location>
        <begin position="115"/>
        <end position="132"/>
    </location>
</feature>
<feature type="domain" description="GRF-type" evidence="7">
    <location>
        <begin position="40"/>
        <end position="85"/>
    </location>
</feature>
<reference evidence="8" key="1">
    <citation type="journal article" date="2016" name="Nat. Genet.">
        <title>A high-quality carrot genome assembly provides new insights into carotenoid accumulation and asterid genome evolution.</title>
        <authorList>
            <person name="Iorizzo M."/>
            <person name="Ellison S."/>
            <person name="Senalik D."/>
            <person name="Zeng P."/>
            <person name="Satapoomin P."/>
            <person name="Huang J."/>
            <person name="Bowman M."/>
            <person name="Iovene M."/>
            <person name="Sanseverino W."/>
            <person name="Cavagnaro P."/>
            <person name="Yildiz M."/>
            <person name="Macko-Podgorni A."/>
            <person name="Moranska E."/>
            <person name="Grzebelus E."/>
            <person name="Grzebelus D."/>
            <person name="Ashrafi H."/>
            <person name="Zheng Z."/>
            <person name="Cheng S."/>
            <person name="Spooner D."/>
            <person name="Van Deynze A."/>
            <person name="Simon P."/>
        </authorList>
    </citation>
    <scope>NUCLEOTIDE SEQUENCE</scope>
    <source>
        <tissue evidence="8">Leaf</tissue>
    </source>
</reference>
<dbReference type="GO" id="GO:0008270">
    <property type="term" value="F:zinc ion binding"/>
    <property type="evidence" value="ECO:0007669"/>
    <property type="project" value="UniProtKB-KW"/>
</dbReference>
<evidence type="ECO:0000256" key="4">
    <source>
        <dbReference type="PROSITE-ProRule" id="PRU01343"/>
    </source>
</evidence>
<keyword evidence="6" id="KW-0472">Membrane</keyword>
<keyword evidence="1" id="KW-0479">Metal-binding</keyword>
<dbReference type="Pfam" id="PF06839">
    <property type="entry name" value="Zn_ribbon_GRF"/>
    <property type="match status" value="1"/>
</dbReference>
<keyword evidence="6" id="KW-1133">Transmembrane helix</keyword>
<evidence type="ECO:0000256" key="2">
    <source>
        <dbReference type="ARBA" id="ARBA00022771"/>
    </source>
</evidence>
<organism evidence="8 9">
    <name type="scientific">Daucus carota subsp. sativus</name>
    <name type="common">Carrot</name>
    <dbReference type="NCBI Taxonomy" id="79200"/>
    <lineage>
        <taxon>Eukaryota</taxon>
        <taxon>Viridiplantae</taxon>
        <taxon>Streptophyta</taxon>
        <taxon>Embryophyta</taxon>
        <taxon>Tracheophyta</taxon>
        <taxon>Spermatophyta</taxon>
        <taxon>Magnoliopsida</taxon>
        <taxon>eudicotyledons</taxon>
        <taxon>Gunneridae</taxon>
        <taxon>Pentapetalae</taxon>
        <taxon>asterids</taxon>
        <taxon>campanulids</taxon>
        <taxon>Apiales</taxon>
        <taxon>Apiaceae</taxon>
        <taxon>Apioideae</taxon>
        <taxon>Scandiceae</taxon>
        <taxon>Daucinae</taxon>
        <taxon>Daucus</taxon>
        <taxon>Daucus sect. Daucus</taxon>
    </lineage>
</organism>
<feature type="region of interest" description="Disordered" evidence="5">
    <location>
        <begin position="1"/>
        <end position="21"/>
    </location>
</feature>
<name>A0AAF0XAY5_DAUCS</name>
<keyword evidence="3" id="KW-0862">Zinc</keyword>
<proteinExistence type="predicted"/>